<comment type="subunit">
    <text evidence="11">Component of the lipopolysaccharide transport and assembly complex. The LptBFG transporter is composed of two ATP-binding proteins (LptB) and two transmembrane proteins (LptF and LptG).</text>
</comment>
<comment type="function">
    <text evidence="1">Part of the ABC transporter complex LptBFG involved in the translocation of lipopolysaccharide (LPS) from the inner membrane to the outer membrane.</text>
</comment>
<gene>
    <name evidence="13" type="ORF">ABB25_11130</name>
</gene>
<comment type="caution">
    <text evidence="13">The sequence shown here is derived from an EMBL/GenBank/DDBJ whole genome shotgun (WGS) entry which is preliminary data.</text>
</comment>
<protein>
    <recommendedName>
        <fullName evidence="4">Lipopolysaccharide export system permease protein LptF</fullName>
    </recommendedName>
</protein>
<dbReference type="AlphaFoldDB" id="A0A0R0BSA3"/>
<evidence type="ECO:0000256" key="12">
    <source>
        <dbReference type="SAM" id="Phobius"/>
    </source>
</evidence>
<keyword evidence="14" id="KW-1185">Reference proteome</keyword>
<name>A0A0R0BSA3_9GAMM</name>
<keyword evidence="6" id="KW-1003">Cell membrane</keyword>
<dbReference type="OrthoDB" id="9778062at2"/>
<feature type="transmembrane region" description="Helical" evidence="12">
    <location>
        <begin position="53"/>
        <end position="78"/>
    </location>
</feature>
<dbReference type="GO" id="GO:0015920">
    <property type="term" value="P:lipopolysaccharide transport"/>
    <property type="evidence" value="ECO:0007669"/>
    <property type="project" value="TreeGrafter"/>
</dbReference>
<accession>A0A0R0BSA3</accession>
<keyword evidence="8 12" id="KW-0812">Transmembrane</keyword>
<sequence length="359" mass="39281">MSKLDRYLLSDFIQSFLATLLVLLVVSAGGVLVDLLGRIADGQVPAALLLSQLGLQFIVYLPLIVPMALMLGLALAVGRLYRDSEMAVLTAVGVGPRRLLRPVLMLVLPVVALVAACSLWLGPWAERTAQQQIEQANRSVLLAGLEPGRFTPLSGGGIVYVSTLGEDGRSLGQVFMQRPREDRFEVVSAQGGRMYFEGERRRFLRLEDGHQVEGPLAGELDYRLMRFAANEIALPDREKVREQDDPALRSTLALLGDGSLAAVAQLHSRLAPPLLALAFALLAVPLSRSAPRQQRYGKVMLAFLAYLLGVNLMIVGAQWLAKGSLPAFVGLWWLTLPLLAFSLWLYFRDGRMGRNKGKA</sequence>
<evidence type="ECO:0000256" key="11">
    <source>
        <dbReference type="ARBA" id="ARBA00026081"/>
    </source>
</evidence>
<dbReference type="Pfam" id="PF03739">
    <property type="entry name" value="LptF_LptG"/>
    <property type="match status" value="1"/>
</dbReference>
<evidence type="ECO:0000256" key="4">
    <source>
        <dbReference type="ARBA" id="ARBA00014213"/>
    </source>
</evidence>
<dbReference type="PANTHER" id="PTHR33529">
    <property type="entry name" value="SLR0882 PROTEIN-RELATED"/>
    <property type="match status" value="1"/>
</dbReference>
<dbReference type="STRING" id="266128.ABB25_11130"/>
<evidence type="ECO:0000256" key="3">
    <source>
        <dbReference type="ARBA" id="ARBA00007725"/>
    </source>
</evidence>
<dbReference type="InterPro" id="IPR005495">
    <property type="entry name" value="LptG/LptF_permease"/>
</dbReference>
<comment type="subcellular location">
    <subcellularLocation>
        <location evidence="2">Cell inner membrane</location>
        <topology evidence="2">Multi-pass membrane protein</topology>
    </subcellularLocation>
</comment>
<dbReference type="PATRIC" id="fig|266128.3.peg.1105"/>
<dbReference type="PANTHER" id="PTHR33529:SF7">
    <property type="entry name" value="LIPOPOLYSACCHARIDE EXPORT SYSTEM PERMEASE PROTEIN LPTF"/>
    <property type="match status" value="1"/>
</dbReference>
<dbReference type="InterPro" id="IPR030922">
    <property type="entry name" value="LptF"/>
</dbReference>
<feature type="transmembrane region" description="Helical" evidence="12">
    <location>
        <begin position="327"/>
        <end position="347"/>
    </location>
</feature>
<evidence type="ECO:0000313" key="14">
    <source>
        <dbReference type="Proteomes" id="UP000051254"/>
    </source>
</evidence>
<dbReference type="EMBL" id="LDJH01000018">
    <property type="protein sequence ID" value="KRG56686.1"/>
    <property type="molecule type" value="Genomic_DNA"/>
</dbReference>
<evidence type="ECO:0000256" key="6">
    <source>
        <dbReference type="ARBA" id="ARBA00022475"/>
    </source>
</evidence>
<evidence type="ECO:0000256" key="7">
    <source>
        <dbReference type="ARBA" id="ARBA00022519"/>
    </source>
</evidence>
<keyword evidence="9 12" id="KW-1133">Transmembrane helix</keyword>
<evidence type="ECO:0000256" key="8">
    <source>
        <dbReference type="ARBA" id="ARBA00022692"/>
    </source>
</evidence>
<evidence type="ECO:0000256" key="1">
    <source>
        <dbReference type="ARBA" id="ARBA00002265"/>
    </source>
</evidence>
<evidence type="ECO:0000256" key="9">
    <source>
        <dbReference type="ARBA" id="ARBA00022989"/>
    </source>
</evidence>
<dbReference type="Proteomes" id="UP000051254">
    <property type="component" value="Unassembled WGS sequence"/>
</dbReference>
<keyword evidence="7" id="KW-0997">Cell inner membrane</keyword>
<evidence type="ECO:0000256" key="10">
    <source>
        <dbReference type="ARBA" id="ARBA00023136"/>
    </source>
</evidence>
<feature type="transmembrane region" description="Helical" evidence="12">
    <location>
        <begin position="12"/>
        <end position="33"/>
    </location>
</feature>
<keyword evidence="5" id="KW-0813">Transport</keyword>
<comment type="similarity">
    <text evidence="3">Belongs to the LptF/LptG family.</text>
</comment>
<feature type="transmembrane region" description="Helical" evidence="12">
    <location>
        <begin position="99"/>
        <end position="121"/>
    </location>
</feature>
<dbReference type="RefSeq" id="WP_057666780.1">
    <property type="nucleotide sequence ID" value="NZ_LDJH01000018.1"/>
</dbReference>
<proteinExistence type="inferred from homology"/>
<feature type="transmembrane region" description="Helical" evidence="12">
    <location>
        <begin position="299"/>
        <end position="321"/>
    </location>
</feature>
<evidence type="ECO:0000313" key="13">
    <source>
        <dbReference type="EMBL" id="KRG56686.1"/>
    </source>
</evidence>
<evidence type="ECO:0000256" key="5">
    <source>
        <dbReference type="ARBA" id="ARBA00022448"/>
    </source>
</evidence>
<evidence type="ECO:0000256" key="2">
    <source>
        <dbReference type="ARBA" id="ARBA00004429"/>
    </source>
</evidence>
<dbReference type="GO" id="GO:0043190">
    <property type="term" value="C:ATP-binding cassette (ABC) transporter complex"/>
    <property type="evidence" value="ECO:0007669"/>
    <property type="project" value="InterPro"/>
</dbReference>
<dbReference type="NCBIfam" id="TIGR04407">
    <property type="entry name" value="LptF_YjgP"/>
    <property type="match status" value="1"/>
</dbReference>
<reference evidence="13 14" key="1">
    <citation type="submission" date="2015-05" db="EMBL/GenBank/DDBJ databases">
        <title>Genome sequencing and analysis of members of genus Stenotrophomonas.</title>
        <authorList>
            <person name="Patil P.P."/>
            <person name="Midha S."/>
            <person name="Patil P.B."/>
        </authorList>
    </citation>
    <scope>NUCLEOTIDE SEQUENCE [LARGE SCALE GENOMIC DNA]</scope>
    <source>
        <strain evidence="13 14">DSM 17805</strain>
    </source>
</reference>
<keyword evidence="10 12" id="KW-0472">Membrane</keyword>
<organism evidence="13 14">
    <name type="scientific">Stenotrophomonas koreensis</name>
    <dbReference type="NCBI Taxonomy" id="266128"/>
    <lineage>
        <taxon>Bacteria</taxon>
        <taxon>Pseudomonadati</taxon>
        <taxon>Pseudomonadota</taxon>
        <taxon>Gammaproteobacteria</taxon>
        <taxon>Lysobacterales</taxon>
        <taxon>Lysobacteraceae</taxon>
        <taxon>Stenotrophomonas</taxon>
    </lineage>
</organism>
<dbReference type="GO" id="GO:0055085">
    <property type="term" value="P:transmembrane transport"/>
    <property type="evidence" value="ECO:0007669"/>
    <property type="project" value="InterPro"/>
</dbReference>